<evidence type="ECO:0000256" key="1">
    <source>
        <dbReference type="SAM" id="Phobius"/>
    </source>
</evidence>
<evidence type="ECO:0000313" key="2">
    <source>
        <dbReference type="EMBL" id="SCB40266.1"/>
    </source>
</evidence>
<dbReference type="RefSeq" id="WP_075857126.1">
    <property type="nucleotide sequence ID" value="NZ_FMAC01000023.1"/>
</dbReference>
<accession>A0A1C3WK96</accession>
<name>A0A1C3WK96_9HYPH</name>
<dbReference type="STRING" id="52131.GA0061100_12332"/>
<dbReference type="Proteomes" id="UP000186228">
    <property type="component" value="Unassembled WGS sequence"/>
</dbReference>
<keyword evidence="3" id="KW-1185">Reference proteome</keyword>
<sequence length="129" mass="13329">MLEPNGLIGAGIALVAVGRFVFSTVENGLGKPTDAVGGPNGSAVTKRASAEAIDFRKRESARALMRGANAAVVSILGAALYDPVFTSAIVGRLQFALARTFFVLLMAWKTNPWIVVLVAAEGGLLIGTA</sequence>
<gene>
    <name evidence="2" type="ORF">GA0061100_12332</name>
</gene>
<organism evidence="2 3">
    <name type="scientific">Rhizobium hainanense</name>
    <dbReference type="NCBI Taxonomy" id="52131"/>
    <lineage>
        <taxon>Bacteria</taxon>
        <taxon>Pseudomonadati</taxon>
        <taxon>Pseudomonadota</taxon>
        <taxon>Alphaproteobacteria</taxon>
        <taxon>Hyphomicrobiales</taxon>
        <taxon>Rhizobiaceae</taxon>
        <taxon>Rhizobium/Agrobacterium group</taxon>
        <taxon>Rhizobium</taxon>
    </lineage>
</organism>
<proteinExistence type="predicted"/>
<feature type="transmembrane region" description="Helical" evidence="1">
    <location>
        <begin position="101"/>
        <end position="126"/>
    </location>
</feature>
<dbReference type="AlphaFoldDB" id="A0A1C3WK96"/>
<keyword evidence="1" id="KW-1133">Transmembrane helix</keyword>
<reference evidence="3" key="1">
    <citation type="submission" date="2016-08" db="EMBL/GenBank/DDBJ databases">
        <authorList>
            <person name="Varghese N."/>
            <person name="Submissions Spin"/>
        </authorList>
    </citation>
    <scope>NUCLEOTIDE SEQUENCE [LARGE SCALE GENOMIC DNA]</scope>
    <source>
        <strain evidence="3">CCBAU 57015</strain>
    </source>
</reference>
<evidence type="ECO:0000313" key="3">
    <source>
        <dbReference type="Proteomes" id="UP000186228"/>
    </source>
</evidence>
<protein>
    <submittedName>
        <fullName evidence="2">Uncharacterized protein</fullName>
    </submittedName>
</protein>
<feature type="transmembrane region" description="Helical" evidence="1">
    <location>
        <begin position="63"/>
        <end position="81"/>
    </location>
</feature>
<feature type="transmembrane region" description="Helical" evidence="1">
    <location>
        <begin position="6"/>
        <end position="22"/>
    </location>
</feature>
<keyword evidence="1" id="KW-0472">Membrane</keyword>
<dbReference type="EMBL" id="FMAC01000023">
    <property type="protein sequence ID" value="SCB40266.1"/>
    <property type="molecule type" value="Genomic_DNA"/>
</dbReference>
<keyword evidence="1" id="KW-0812">Transmembrane</keyword>